<keyword evidence="2" id="KW-0812">Transmembrane</keyword>
<evidence type="ECO:0000256" key="3">
    <source>
        <dbReference type="SAM" id="SignalP"/>
    </source>
</evidence>
<protein>
    <submittedName>
        <fullName evidence="4">Uncharacterized protein</fullName>
    </submittedName>
</protein>
<evidence type="ECO:0000256" key="2">
    <source>
        <dbReference type="SAM" id="Phobius"/>
    </source>
</evidence>
<dbReference type="VEuPathDB" id="TriTrypDB:LpyrH10_02_0340"/>
<keyword evidence="2" id="KW-0472">Membrane</keyword>
<evidence type="ECO:0000313" key="4">
    <source>
        <dbReference type="EMBL" id="KPA84515.1"/>
    </source>
</evidence>
<dbReference type="EMBL" id="LGTL01000002">
    <property type="protein sequence ID" value="KPA84515.1"/>
    <property type="molecule type" value="Genomic_DNA"/>
</dbReference>
<feature type="chain" id="PRO_5005846991" evidence="3">
    <location>
        <begin position="28"/>
        <end position="1331"/>
    </location>
</feature>
<dbReference type="OMA" id="DCDATWV"/>
<reference evidence="4 5" key="1">
    <citation type="submission" date="2015-07" db="EMBL/GenBank/DDBJ databases">
        <title>High-quality genome of monoxenous trypanosomatid Leptomonas pyrrhocoris.</title>
        <authorList>
            <person name="Flegontov P."/>
            <person name="Butenko A."/>
            <person name="Firsov S."/>
            <person name="Vlcek C."/>
            <person name="Logacheva M.D."/>
            <person name="Field M."/>
            <person name="Filatov D."/>
            <person name="Flegontova O."/>
            <person name="Gerasimov E."/>
            <person name="Jackson A.P."/>
            <person name="Kelly S."/>
            <person name="Opperdoes F."/>
            <person name="O'Reilly A."/>
            <person name="Votypka J."/>
            <person name="Yurchenko V."/>
            <person name="Lukes J."/>
        </authorList>
    </citation>
    <scope>NUCLEOTIDE SEQUENCE [LARGE SCALE GENOMIC DNA]</scope>
    <source>
        <strain evidence="4">H10</strain>
    </source>
</reference>
<keyword evidence="2" id="KW-1133">Transmembrane helix</keyword>
<feature type="region of interest" description="Disordered" evidence="1">
    <location>
        <begin position="870"/>
        <end position="894"/>
    </location>
</feature>
<dbReference type="GeneID" id="26901355"/>
<feature type="region of interest" description="Disordered" evidence="1">
    <location>
        <begin position="1217"/>
        <end position="1265"/>
    </location>
</feature>
<keyword evidence="3" id="KW-0732">Signal</keyword>
<dbReference type="OrthoDB" id="242351at2759"/>
<feature type="transmembrane region" description="Helical" evidence="2">
    <location>
        <begin position="1178"/>
        <end position="1199"/>
    </location>
</feature>
<feature type="signal peptide" evidence="3">
    <location>
        <begin position="1"/>
        <end position="27"/>
    </location>
</feature>
<name>A0A0N0DYU2_LEPPY</name>
<feature type="compositionally biased region" description="Low complexity" evidence="1">
    <location>
        <begin position="1287"/>
        <end position="1301"/>
    </location>
</feature>
<dbReference type="Proteomes" id="UP000037923">
    <property type="component" value="Unassembled WGS sequence"/>
</dbReference>
<evidence type="ECO:0000256" key="1">
    <source>
        <dbReference type="SAM" id="MobiDB-lite"/>
    </source>
</evidence>
<evidence type="ECO:0000313" key="5">
    <source>
        <dbReference type="Proteomes" id="UP000037923"/>
    </source>
</evidence>
<feature type="region of interest" description="Disordered" evidence="1">
    <location>
        <begin position="1281"/>
        <end position="1331"/>
    </location>
</feature>
<feature type="compositionally biased region" description="Basic and acidic residues" evidence="1">
    <location>
        <begin position="884"/>
        <end position="894"/>
    </location>
</feature>
<gene>
    <name evidence="4" type="ORF">ABB37_01060</name>
</gene>
<comment type="caution">
    <text evidence="4">The sequence shown here is derived from an EMBL/GenBank/DDBJ whole genome shotgun (WGS) entry which is preliminary data.</text>
</comment>
<feature type="compositionally biased region" description="Basic and acidic residues" evidence="1">
    <location>
        <begin position="1225"/>
        <end position="1243"/>
    </location>
</feature>
<sequence>MKCTKCGRRRTALVAVAVLLGALLTQAAITCYLGVFTTAEGETNLWQLNAVASGKCSGGVLSYAVTNAHGNVASFPNAHQGVLQFRAANTGMTSGRRQTQVDVSVMCNGVTAVCDNALVYFKVLPGATTSTTTTTPVPSSTTCVTPIPITVPNYVTHVVPSSAFTSSCSAPTLTIQSQTAPSGAATSLFKTEVVGGTSSLLFNEDGVNATSGTYTATVSVKCGTLAPCVTTQQIVVGTSPTTTTTTTTSTTTSTPSPLEACPGDYAYSFVLNADGTFTAQTASLADRAAASGKFCTSGGRISSTVGAARTGVVTSNPSAGTFSYASNSAVAGDAVDSFDFVLTCSGEGTSCSGRTVISIVGQDSGKVYYAMDGAITCRGTCDAGAWRSSPSSPASFDVNKSGVAVTPRKDGRAVDGVDFGFTVDGELLIRAYTTIGNLAARFVTFYPMAAAKESGYVTSSSVPPGSHVSFEPTCLDQQVTTGRGSDIWSWTSTATLTGHLNTQTNAYKSGDNYYQKFGGNHRQCDVYRENPCKYAPFMTPTLNDDNNNAENNRTASVQWKLYVNDCDATWVGKASVESLRALRQPDGSSTFKLEEHGTYLVGTVYSQSVKPADWTSPSSGIVHIEQAYAVRLKIHNTLVVDAAAQPISASVVPTASQLSISADVQFASGKTKDTDERLFAYSLLLYPVFAVNNTPANITTLKLKVASVSLLHETWTSPSHVECPMCTGSMISCTGTGNKYETDCGSKALMTFEDISETSSQFEDWGGWQEASSIFASTTVATQNAFNVTFAARANGKGSASATDAYPVGSFAMAVKLSDGQTFHVVVNQTDYISELNTRFLNTEMCRPSGYWPVADPLGSSVPVQPYNSTPLAFPGGAPASTASHEDGEKDPSKEKAYLGAPERLTPLATCDALPNIESTHVQLTSLKANITDGDQVRSVSMCAVADERTFGVTDWVMFSLPSIQEELEKVTAENIDNIIADRELTNDDAYTVAELQYLMLSVPAAEIGSSLLAGAVSTDYINILLDGDNAPPAERTEEEMWMQSGSDASSLSTTSYLPWEVYASSLSYRRIGLRTSTGNTSIISEPFNFAFIPGSLLHSSSSVRVQMAVSASIRFSTYAHTAANATHASQVVKTAERDEGLLYVVSLSRSISSALRFESDTFSPVKPTTGSIGKKSATAILIVLIIAIICVLAASVYVEVTYKRIIHNAKYHPKRPDSAVGIRYGRDGKPKENQKTAKEGSRAEVSMPASASKTRAAAGTSGDAAETNIKTKFGVVRGEQTRIPEAVAGSSSASSGPSATAEKKEDTYKVVNPPIGEEQTRVADDEVAQF</sequence>
<organism evidence="4 5">
    <name type="scientific">Leptomonas pyrrhocoris</name>
    <name type="common">Firebug parasite</name>
    <dbReference type="NCBI Taxonomy" id="157538"/>
    <lineage>
        <taxon>Eukaryota</taxon>
        <taxon>Discoba</taxon>
        <taxon>Euglenozoa</taxon>
        <taxon>Kinetoplastea</taxon>
        <taxon>Metakinetoplastina</taxon>
        <taxon>Trypanosomatida</taxon>
        <taxon>Trypanosomatidae</taxon>
        <taxon>Leishmaniinae</taxon>
        <taxon>Leptomonas</taxon>
    </lineage>
</organism>
<dbReference type="RefSeq" id="XP_015662954.1">
    <property type="nucleotide sequence ID" value="XM_015797434.1"/>
</dbReference>
<keyword evidence="5" id="KW-1185">Reference proteome</keyword>
<proteinExistence type="predicted"/>
<accession>A0A0N0DYU2</accession>